<keyword evidence="7" id="KW-1185">Reference proteome</keyword>
<evidence type="ECO:0000259" key="5">
    <source>
        <dbReference type="Pfam" id="PF00082"/>
    </source>
</evidence>
<comment type="similarity">
    <text evidence="2 4">Belongs to the peptidase S8 family.</text>
</comment>
<dbReference type="PANTHER" id="PTHR10795">
    <property type="entry name" value="PROPROTEIN CONVERTASE SUBTILISIN/KEXIN"/>
    <property type="match status" value="1"/>
</dbReference>
<evidence type="ECO:0000313" key="6">
    <source>
        <dbReference type="EMBL" id="KAE9591251.1"/>
    </source>
</evidence>
<organism evidence="6 7">
    <name type="scientific">Lupinus albus</name>
    <name type="common">White lupine</name>
    <name type="synonym">Lupinus termis</name>
    <dbReference type="NCBI Taxonomy" id="3870"/>
    <lineage>
        <taxon>Eukaryota</taxon>
        <taxon>Viridiplantae</taxon>
        <taxon>Streptophyta</taxon>
        <taxon>Embryophyta</taxon>
        <taxon>Tracheophyta</taxon>
        <taxon>Spermatophyta</taxon>
        <taxon>Magnoliopsida</taxon>
        <taxon>eudicotyledons</taxon>
        <taxon>Gunneridae</taxon>
        <taxon>Pentapetalae</taxon>
        <taxon>rosids</taxon>
        <taxon>fabids</taxon>
        <taxon>Fabales</taxon>
        <taxon>Fabaceae</taxon>
        <taxon>Papilionoideae</taxon>
        <taxon>50 kb inversion clade</taxon>
        <taxon>genistoids sensu lato</taxon>
        <taxon>core genistoids</taxon>
        <taxon>Genisteae</taxon>
        <taxon>Lupinus</taxon>
    </lineage>
</organism>
<gene>
    <name evidence="6" type="ORF">Lalb_Chr20g0116511</name>
</gene>
<dbReference type="Pfam" id="PF00082">
    <property type="entry name" value="Peptidase_S8"/>
    <property type="match status" value="1"/>
</dbReference>
<name>A0A6A4NQM5_LUPAL</name>
<comment type="caution">
    <text evidence="4">Lacks conserved residue(s) required for the propagation of feature annotation.</text>
</comment>
<dbReference type="Gene3D" id="3.40.50.200">
    <property type="entry name" value="Peptidase S8/S53 domain"/>
    <property type="match status" value="1"/>
</dbReference>
<dbReference type="InterPro" id="IPR045051">
    <property type="entry name" value="SBT"/>
</dbReference>
<comment type="subcellular location">
    <subcellularLocation>
        <location evidence="1">Secreted</location>
    </subcellularLocation>
</comment>
<dbReference type="EMBL" id="WOCE01000020">
    <property type="protein sequence ID" value="KAE9591251.1"/>
    <property type="molecule type" value="Genomic_DNA"/>
</dbReference>
<feature type="domain" description="Peptidase S8/S53" evidence="5">
    <location>
        <begin position="12"/>
        <end position="186"/>
    </location>
</feature>
<sequence>MINRKLIGARYFYESYKTYRNKTMSYNSARDYDGHGTHTLATAAGNFVSGVSVFGNGNGTASGASPNARVVSYKALWEEFGYDADILAAFEAAIADGVDVLSVSLGGLTPPDYWMDSLSIGSFHAFLNGLVVVNAAGNNGPTPYSVANNAPWVITVGASTTDREFTNFVTLGDNTTLQGVSISMFGLSSQELYPLINASDAKADNPSSKYAYVCDKTSIDPKKIRGKILICFTGIDD</sequence>
<evidence type="ECO:0000256" key="4">
    <source>
        <dbReference type="PROSITE-ProRule" id="PRU01240"/>
    </source>
</evidence>
<dbReference type="SUPFAM" id="SSF52743">
    <property type="entry name" value="Subtilisin-like"/>
    <property type="match status" value="1"/>
</dbReference>
<dbReference type="GO" id="GO:0006508">
    <property type="term" value="P:proteolysis"/>
    <property type="evidence" value="ECO:0007669"/>
    <property type="project" value="InterPro"/>
</dbReference>
<evidence type="ECO:0000313" key="7">
    <source>
        <dbReference type="Proteomes" id="UP000447434"/>
    </source>
</evidence>
<evidence type="ECO:0000256" key="1">
    <source>
        <dbReference type="ARBA" id="ARBA00004613"/>
    </source>
</evidence>
<dbReference type="Gene3D" id="3.50.30.30">
    <property type="match status" value="1"/>
</dbReference>
<accession>A0A6A4NQM5</accession>
<dbReference type="Proteomes" id="UP000447434">
    <property type="component" value="Chromosome 20"/>
</dbReference>
<dbReference type="CDD" id="cd02120">
    <property type="entry name" value="PA_subtilisin_like"/>
    <property type="match status" value="1"/>
</dbReference>
<reference evidence="7" key="1">
    <citation type="journal article" date="2020" name="Nat. Commun.">
        <title>Genome sequence of the cluster root forming white lupin.</title>
        <authorList>
            <person name="Hufnagel B."/>
            <person name="Marques A."/>
            <person name="Soriano A."/>
            <person name="Marques L."/>
            <person name="Divol F."/>
            <person name="Doumas P."/>
            <person name="Sallet E."/>
            <person name="Mancinotti D."/>
            <person name="Carrere S."/>
            <person name="Marande W."/>
            <person name="Arribat S."/>
            <person name="Keller J."/>
            <person name="Huneau C."/>
            <person name="Blein T."/>
            <person name="Aime D."/>
            <person name="Laguerre M."/>
            <person name="Taylor J."/>
            <person name="Schubert V."/>
            <person name="Nelson M."/>
            <person name="Geu-Flores F."/>
            <person name="Crespi M."/>
            <person name="Gallardo-Guerrero K."/>
            <person name="Delaux P.-M."/>
            <person name="Salse J."/>
            <person name="Berges H."/>
            <person name="Guyot R."/>
            <person name="Gouzy J."/>
            <person name="Peret B."/>
        </authorList>
    </citation>
    <scope>NUCLEOTIDE SEQUENCE [LARGE SCALE GENOMIC DNA]</scope>
    <source>
        <strain evidence="7">cv. Amiga</strain>
    </source>
</reference>
<protein>
    <submittedName>
        <fullName evidence="6">Putative cucumisin</fullName>
    </submittedName>
</protein>
<dbReference type="OrthoDB" id="1434306at2759"/>
<comment type="caution">
    <text evidence="6">The sequence shown here is derived from an EMBL/GenBank/DDBJ whole genome shotgun (WGS) entry which is preliminary data.</text>
</comment>
<dbReference type="GO" id="GO:0004252">
    <property type="term" value="F:serine-type endopeptidase activity"/>
    <property type="evidence" value="ECO:0007669"/>
    <property type="project" value="InterPro"/>
</dbReference>
<dbReference type="PROSITE" id="PS51892">
    <property type="entry name" value="SUBTILASE"/>
    <property type="match status" value="1"/>
</dbReference>
<keyword evidence="3" id="KW-0732">Signal</keyword>
<dbReference type="GO" id="GO:0005576">
    <property type="term" value="C:extracellular region"/>
    <property type="evidence" value="ECO:0007669"/>
    <property type="project" value="UniProtKB-SubCell"/>
</dbReference>
<proteinExistence type="inferred from homology"/>
<dbReference type="AlphaFoldDB" id="A0A6A4NQM5"/>
<dbReference type="InterPro" id="IPR000209">
    <property type="entry name" value="Peptidase_S8/S53_dom"/>
</dbReference>
<evidence type="ECO:0000256" key="3">
    <source>
        <dbReference type="ARBA" id="ARBA00022729"/>
    </source>
</evidence>
<evidence type="ECO:0000256" key="2">
    <source>
        <dbReference type="ARBA" id="ARBA00011073"/>
    </source>
</evidence>
<dbReference type="InterPro" id="IPR036852">
    <property type="entry name" value="Peptidase_S8/S53_dom_sf"/>
</dbReference>